<sequence>ARLDTAIETLAENLYFFRPVKELALPHGAPEVRVVAHTRHCDLKLSSRVLLKDLYLDATGIDGFFSDNYFDLLPGEPRTVRFMPESRINARRLERQLTNMHMALITD</sequence>
<evidence type="ECO:0000313" key="2">
    <source>
        <dbReference type="EMBL" id="EQD61341.1"/>
    </source>
</evidence>
<reference evidence="2" key="1">
    <citation type="submission" date="2013-08" db="EMBL/GenBank/DDBJ databases">
        <authorList>
            <person name="Mendez C."/>
            <person name="Richter M."/>
            <person name="Ferrer M."/>
            <person name="Sanchez J."/>
        </authorList>
    </citation>
    <scope>NUCLEOTIDE SEQUENCE</scope>
</reference>
<feature type="non-terminal residue" evidence="2">
    <location>
        <position position="1"/>
    </location>
</feature>
<evidence type="ECO:0000259" key="1">
    <source>
        <dbReference type="Pfam" id="PF17753"/>
    </source>
</evidence>
<gene>
    <name evidence="2" type="ORF">B1B_07673</name>
</gene>
<dbReference type="InterPro" id="IPR041625">
    <property type="entry name" value="Beta-mannosidase_Ig"/>
</dbReference>
<organism evidence="2">
    <name type="scientific">mine drainage metagenome</name>
    <dbReference type="NCBI Taxonomy" id="410659"/>
    <lineage>
        <taxon>unclassified sequences</taxon>
        <taxon>metagenomes</taxon>
        <taxon>ecological metagenomes</taxon>
    </lineage>
</organism>
<dbReference type="Pfam" id="PF17753">
    <property type="entry name" value="Ig_mannosidase"/>
    <property type="match status" value="1"/>
</dbReference>
<proteinExistence type="predicted"/>
<name>T1AL55_9ZZZZ</name>
<dbReference type="SUPFAM" id="SSF49303">
    <property type="entry name" value="beta-Galactosidase/glucuronidase domain"/>
    <property type="match status" value="1"/>
</dbReference>
<feature type="domain" description="Beta-mannosidase Ig-fold" evidence="1">
    <location>
        <begin position="30"/>
        <end position="102"/>
    </location>
</feature>
<dbReference type="Gene3D" id="2.60.40.10">
    <property type="entry name" value="Immunoglobulins"/>
    <property type="match status" value="1"/>
</dbReference>
<accession>T1AL55</accession>
<dbReference type="InterPro" id="IPR036156">
    <property type="entry name" value="Beta-gal/glucu_dom_sf"/>
</dbReference>
<comment type="caution">
    <text evidence="2">The sequence shown here is derived from an EMBL/GenBank/DDBJ whole genome shotgun (WGS) entry which is preliminary data.</text>
</comment>
<reference evidence="2" key="2">
    <citation type="journal article" date="2014" name="ISME J.">
        <title>Microbial stratification in low pH oxic and suboxic macroscopic growths along an acid mine drainage.</title>
        <authorList>
            <person name="Mendez-Garcia C."/>
            <person name="Mesa V."/>
            <person name="Sprenger R.R."/>
            <person name="Richter M."/>
            <person name="Diez M.S."/>
            <person name="Solano J."/>
            <person name="Bargiela R."/>
            <person name="Golyshina O.V."/>
            <person name="Manteca A."/>
            <person name="Ramos J.L."/>
            <person name="Gallego J.R."/>
            <person name="Llorente I."/>
            <person name="Martins Dos Santos V.A."/>
            <person name="Jensen O.N."/>
            <person name="Pelaez A.I."/>
            <person name="Sanchez J."/>
            <person name="Ferrer M."/>
        </authorList>
    </citation>
    <scope>NUCLEOTIDE SEQUENCE</scope>
</reference>
<dbReference type="AlphaFoldDB" id="T1AL55"/>
<dbReference type="InterPro" id="IPR013783">
    <property type="entry name" value="Ig-like_fold"/>
</dbReference>
<dbReference type="EMBL" id="AUZY01004895">
    <property type="protein sequence ID" value="EQD61341.1"/>
    <property type="molecule type" value="Genomic_DNA"/>
</dbReference>
<protein>
    <recommendedName>
        <fullName evidence="1">Beta-mannosidase Ig-fold domain-containing protein</fullName>
    </recommendedName>
</protein>